<keyword evidence="1 2" id="KW-0808">Transferase</keyword>
<dbReference type="GO" id="GO:0051999">
    <property type="term" value="P:mannosyl-inositol phosphorylceramide biosynthetic process"/>
    <property type="evidence" value="ECO:0007669"/>
    <property type="project" value="TreeGrafter"/>
</dbReference>
<evidence type="ECO:0000313" key="3">
    <source>
        <dbReference type="Proteomes" id="UP000316968"/>
    </source>
</evidence>
<accession>A0A4Y6V0U0</accession>
<dbReference type="EMBL" id="CP041217">
    <property type="protein sequence ID" value="QDH23613.1"/>
    <property type="molecule type" value="Genomic_DNA"/>
</dbReference>
<dbReference type="Proteomes" id="UP000316968">
    <property type="component" value="Chromosome"/>
</dbReference>
<dbReference type="InterPro" id="IPR051706">
    <property type="entry name" value="Glycosyltransferase_domain"/>
</dbReference>
<dbReference type="Pfam" id="PF04488">
    <property type="entry name" value="Gly_transf_sug"/>
    <property type="match status" value="1"/>
</dbReference>
<name>A0A4Y6V0U0_SACBS</name>
<dbReference type="AlphaFoldDB" id="A0A4Y6V0U0"/>
<evidence type="ECO:0000256" key="1">
    <source>
        <dbReference type="ARBA" id="ARBA00022679"/>
    </source>
</evidence>
<dbReference type="PANTHER" id="PTHR32385:SF15">
    <property type="entry name" value="INOSITOL PHOSPHOCERAMIDE MANNOSYLTRANSFERASE 1"/>
    <property type="match status" value="1"/>
</dbReference>
<gene>
    <name evidence="2" type="ORF">FFV09_01785</name>
</gene>
<reference evidence="2 3" key="1">
    <citation type="submission" date="2019-06" db="EMBL/GenBank/DDBJ databases">
        <title>Saccharibacillus brassicae sp. nov., an endophytic bacterium isolated from Chinese cabbage seeds (Brassica pekinensis).</title>
        <authorList>
            <person name="Jiang L."/>
            <person name="Lee J."/>
            <person name="Kim S.W."/>
        </authorList>
    </citation>
    <scope>NUCLEOTIDE SEQUENCE [LARGE SCALE GENOMIC DNA]</scope>
    <source>
        <strain evidence="3">KCTC 43072 / ATSA2</strain>
    </source>
</reference>
<organism evidence="2 3">
    <name type="scientific">Saccharibacillus brassicae</name>
    <dbReference type="NCBI Taxonomy" id="2583377"/>
    <lineage>
        <taxon>Bacteria</taxon>
        <taxon>Bacillati</taxon>
        <taxon>Bacillota</taxon>
        <taxon>Bacilli</taxon>
        <taxon>Bacillales</taxon>
        <taxon>Paenibacillaceae</taxon>
        <taxon>Saccharibacillus</taxon>
    </lineage>
</organism>
<dbReference type="OrthoDB" id="9802987at2"/>
<dbReference type="KEGG" id="saca:FFV09_01785"/>
<dbReference type="Gene3D" id="3.90.550.20">
    <property type="match status" value="1"/>
</dbReference>
<protein>
    <submittedName>
        <fullName evidence="2">Glycosyl transferase</fullName>
    </submittedName>
</protein>
<dbReference type="SUPFAM" id="SSF53448">
    <property type="entry name" value="Nucleotide-diphospho-sugar transferases"/>
    <property type="match status" value="1"/>
</dbReference>
<dbReference type="InterPro" id="IPR007577">
    <property type="entry name" value="GlycoTrfase_DXD_sugar-bd_CS"/>
</dbReference>
<dbReference type="GO" id="GO:0016020">
    <property type="term" value="C:membrane"/>
    <property type="evidence" value="ECO:0007669"/>
    <property type="project" value="GOC"/>
</dbReference>
<keyword evidence="3" id="KW-1185">Reference proteome</keyword>
<sequence>MVRASEGQCIRGYASQNSLKGGTEVERIPKIIHYCWFGRSELPELAVKCIESWKLHLPDYEIVRWDEDSFDIESNLFVRQAYASKKYAFVSDYVRLHALYTQGGIYMDTDVQVLKTLDPFLKHEAFSGFETLRTIPTAVIGAQAGSPVIRDFLSYYENRAFIKPDGNMDITTNVKIITEYCVSRGFVPDNRYQVFEGFALYPKDVFCPLEWSPDKSKIADRPIPEESCTIHHFAGSWLSEKEIRRSKSFLWRRFGRQIGFGLRMTRTLLGDKNYSRLKQKYGS</sequence>
<dbReference type="GO" id="GO:0000030">
    <property type="term" value="F:mannosyltransferase activity"/>
    <property type="evidence" value="ECO:0007669"/>
    <property type="project" value="TreeGrafter"/>
</dbReference>
<proteinExistence type="predicted"/>
<dbReference type="PANTHER" id="PTHR32385">
    <property type="entry name" value="MANNOSYL PHOSPHORYLINOSITOL CERAMIDE SYNTHASE"/>
    <property type="match status" value="1"/>
</dbReference>
<dbReference type="InterPro" id="IPR029044">
    <property type="entry name" value="Nucleotide-diphossugar_trans"/>
</dbReference>
<evidence type="ECO:0000313" key="2">
    <source>
        <dbReference type="EMBL" id="QDH23613.1"/>
    </source>
</evidence>